<reference evidence="3" key="1">
    <citation type="submission" date="2019-09" db="EMBL/GenBank/DDBJ databases">
        <title>Mumia zhuanghuii sp. nov. isolated from the intestinal contents of plateau pika (Ochotona curzoniae) in the Qinghai-Tibet plateau of China.</title>
        <authorList>
            <person name="Tian Z."/>
        </authorList>
    </citation>
    <scope>NUCLEOTIDE SEQUENCE [LARGE SCALE GENOMIC DNA]</scope>
    <source>
        <strain evidence="3">DSM 25564</strain>
    </source>
</reference>
<feature type="transmembrane region" description="Helical" evidence="1">
    <location>
        <begin position="183"/>
        <end position="202"/>
    </location>
</feature>
<feature type="transmembrane region" description="Helical" evidence="1">
    <location>
        <begin position="76"/>
        <end position="95"/>
    </location>
</feature>
<feature type="transmembrane region" description="Helical" evidence="1">
    <location>
        <begin position="241"/>
        <end position="261"/>
    </location>
</feature>
<evidence type="ECO:0000313" key="2">
    <source>
        <dbReference type="EMBL" id="KAA9089775.1"/>
    </source>
</evidence>
<gene>
    <name evidence="2" type="ORF">F6B42_04770</name>
</gene>
<dbReference type="AlphaFoldDB" id="A0A5J5IY72"/>
<feature type="transmembrane region" description="Helical" evidence="1">
    <location>
        <begin position="155"/>
        <end position="177"/>
    </location>
</feature>
<evidence type="ECO:0000313" key="3">
    <source>
        <dbReference type="Proteomes" id="UP000327039"/>
    </source>
</evidence>
<proteinExistence type="predicted"/>
<dbReference type="OrthoDB" id="5141757at2"/>
<evidence type="ECO:0008006" key="4">
    <source>
        <dbReference type="Google" id="ProtNLM"/>
    </source>
</evidence>
<dbReference type="RefSeq" id="WP_150418406.1">
    <property type="nucleotide sequence ID" value="NZ_VYRZ01000001.1"/>
</dbReference>
<dbReference type="Proteomes" id="UP000327039">
    <property type="component" value="Unassembled WGS sequence"/>
</dbReference>
<evidence type="ECO:0000256" key="1">
    <source>
        <dbReference type="SAM" id="Phobius"/>
    </source>
</evidence>
<sequence>MAAVSTSQRTYRYLRLALAGAPIALLIAVALAVPDAGVLPSVSHYFYTPARTVFSAALVAAAACLLALSGRGPQRVLLDVAALLAPLVAIIPTPISAGEVPGLDPACAGACVPAPFADDLDNALLTYLVMTALVVVIGIVLGIRGDVPLRTAAPTLATAVVVLVALALLWTLAPAAIVGSAHVVAAVAFFALIAVTALAEALRPSPEHPPCRRMRVGYLVVAAALLVDLAATFVLGVMAGLPVILAGEVAALVLFVVFWMMQTAQKWSVPDPSIRG</sequence>
<keyword evidence="1" id="KW-0472">Membrane</keyword>
<accession>A0A5J5IY72</accession>
<feature type="transmembrane region" description="Helical" evidence="1">
    <location>
        <begin position="214"/>
        <end position="235"/>
    </location>
</feature>
<comment type="caution">
    <text evidence="2">The sequence shown here is derived from an EMBL/GenBank/DDBJ whole genome shotgun (WGS) entry which is preliminary data.</text>
</comment>
<organism evidence="2 3">
    <name type="scientific">Microbacterium radiodurans</name>
    <dbReference type="NCBI Taxonomy" id="661398"/>
    <lineage>
        <taxon>Bacteria</taxon>
        <taxon>Bacillati</taxon>
        <taxon>Actinomycetota</taxon>
        <taxon>Actinomycetes</taxon>
        <taxon>Micrococcales</taxon>
        <taxon>Microbacteriaceae</taxon>
        <taxon>Microbacterium</taxon>
    </lineage>
</organism>
<feature type="transmembrane region" description="Helical" evidence="1">
    <location>
        <begin position="48"/>
        <end position="69"/>
    </location>
</feature>
<name>A0A5J5IY72_9MICO</name>
<keyword evidence="1" id="KW-0812">Transmembrane</keyword>
<feature type="transmembrane region" description="Helical" evidence="1">
    <location>
        <begin position="124"/>
        <end position="143"/>
    </location>
</feature>
<protein>
    <recommendedName>
        <fullName evidence="4">DUF998 domain-containing protein</fullName>
    </recommendedName>
</protein>
<keyword evidence="1" id="KW-1133">Transmembrane helix</keyword>
<dbReference type="EMBL" id="VYRZ01000001">
    <property type="protein sequence ID" value="KAA9089775.1"/>
    <property type="molecule type" value="Genomic_DNA"/>
</dbReference>
<keyword evidence="3" id="KW-1185">Reference proteome</keyword>